<feature type="domain" description="CHAT" evidence="1">
    <location>
        <begin position="689"/>
        <end position="970"/>
    </location>
</feature>
<dbReference type="SUPFAM" id="SSF81901">
    <property type="entry name" value="HCP-like"/>
    <property type="match status" value="1"/>
</dbReference>
<dbReference type="Proteomes" id="UP000030108">
    <property type="component" value="Unassembled WGS sequence"/>
</dbReference>
<dbReference type="OrthoDB" id="9991317at2759"/>
<reference evidence="3" key="1">
    <citation type="journal article" date="2014" name="Genome Announc.">
        <title>Draft genome sequence of the plant-pathogenic soil fungus Rhizoctonia solani anastomosis group 3 strain Rhs1AP.</title>
        <authorList>
            <person name="Cubeta M.A."/>
            <person name="Thomas E."/>
            <person name="Dean R.A."/>
            <person name="Jabaji S."/>
            <person name="Neate S.M."/>
            <person name="Tavantzis S."/>
            <person name="Toda T."/>
            <person name="Vilgalys R."/>
            <person name="Bharathan N."/>
            <person name="Fedorova-Abrams N."/>
            <person name="Pakala S.B."/>
            <person name="Pakala S.M."/>
            <person name="Zafar N."/>
            <person name="Joardar V."/>
            <person name="Losada L."/>
            <person name="Nierman W.C."/>
        </authorList>
    </citation>
    <scope>NUCLEOTIDE SEQUENCE [LARGE SCALE GENOMIC DNA]</scope>
    <source>
        <strain evidence="3">AG-3</strain>
    </source>
</reference>
<accession>X8JEC9</accession>
<dbReference type="Gene3D" id="1.25.40.10">
    <property type="entry name" value="Tetratricopeptide repeat domain"/>
    <property type="match status" value="3"/>
</dbReference>
<dbReference type="Pfam" id="PF12770">
    <property type="entry name" value="CHAT"/>
    <property type="match status" value="1"/>
</dbReference>
<comment type="caution">
    <text evidence="2">The sequence shown here is derived from an EMBL/GenBank/DDBJ whole genome shotgun (WGS) entry which is preliminary data.</text>
</comment>
<name>X8JEC9_9AGAM</name>
<sequence length="970" mass="108839">MATPNHANELDKIDDEIANMARALSLTPESHPDRLMRLGFLGRTHRLRFQRLGSSEDLQKAHEYITSSMTSPEAKEHPEFPWITYELGVVCELQFVHQGYLASLEKAIELFSQAISLTPDRSPALPQRLDDLGIAYDYRFQRLGELDDLKKAIAYKTRAVSSVPKGDRDLATRLDSLGTSYAIRFQHLGNLDDIEKAVLYRTGVLTMVPPGDPNMPRYLENLGVAHRARFHRLEEIEDIEKAIKYQTYSVTLTPDNHPELPRKLENLGRTYETRFHHLEQPGDNDKALEYKTRALLLTPEDHPDLPKHLENLGWSQLCRFHRLNEPEDLNKAIEYMTRAVSLTSDDHVDMPQRTTNLGLAHVSRFESLKKPDDLEQAVMYLSSALILRPEGHPHRSEGLGALGRAYALQFQESGQTNHLDDSMDCFRKAAGSMAERPRMRFDSARQWAKLATKHNAPEFLEAYQTAIDLIPQLVWLGTTSKQRYKDACELSDLAVEAASAAIGVDRCALALEWLENARCVIWSQLLLLRSPLDHLRSVQPEIAERIGKISNALHNADSETLVSSDIFETEAATQQHRRLALEHDRLISDTRMIPGFEDFLKPKRAPDLVRAARKGPVVVINCYETRCDALIILPGQTEIAHVPLPQSTYESAQRARVHMEASLRSVGIRERGFKLISNTQQTEIGFENVLGTLWDDIAKPILDFLGYTHKVTAEEMPHITWCPTGILSFLPIHAAGKYDQPHSKVSDFVVSSYTPTLTALLSPNSDSSNTRPRVLVVGQEATPGHNQLPGTIKELAYIENHARNFAELSQITNSKATAPAVLNAMEQHDWVHFACHAHQNVEYPTKSGFFLHESTLDLDAITRRLFSQKGLAFLSACQTATGDEKLPDEAVHLASGMLMAGYSSVIATMWSVMDEDAPFIADKVYGQLMKDGRVGNGEGAKALHNAVAELRAKVGDNAFERWVPYIHIGS</sequence>
<evidence type="ECO:0000313" key="3">
    <source>
        <dbReference type="Proteomes" id="UP000030108"/>
    </source>
</evidence>
<dbReference type="InterPro" id="IPR024983">
    <property type="entry name" value="CHAT_dom"/>
</dbReference>
<dbReference type="PANTHER" id="PTHR19959">
    <property type="entry name" value="KINESIN LIGHT CHAIN"/>
    <property type="match status" value="1"/>
</dbReference>
<protein>
    <submittedName>
        <fullName evidence="2">Aromatic di-alanine and TPR containing protein</fullName>
    </submittedName>
</protein>
<dbReference type="SUPFAM" id="SSF48452">
    <property type="entry name" value="TPR-like"/>
    <property type="match status" value="1"/>
</dbReference>
<dbReference type="PANTHER" id="PTHR19959:SF119">
    <property type="entry name" value="FUNGAL LIPASE-LIKE DOMAIN-CONTAINING PROTEIN"/>
    <property type="match status" value="1"/>
</dbReference>
<gene>
    <name evidence="2" type="ORF">RSOL_389660</name>
</gene>
<evidence type="ECO:0000259" key="1">
    <source>
        <dbReference type="Pfam" id="PF12770"/>
    </source>
</evidence>
<organism evidence="2 3">
    <name type="scientific">Rhizoctonia solani AG-3 Rhs1AP</name>
    <dbReference type="NCBI Taxonomy" id="1086054"/>
    <lineage>
        <taxon>Eukaryota</taxon>
        <taxon>Fungi</taxon>
        <taxon>Dikarya</taxon>
        <taxon>Basidiomycota</taxon>
        <taxon>Agaricomycotina</taxon>
        <taxon>Agaricomycetes</taxon>
        <taxon>Cantharellales</taxon>
        <taxon>Ceratobasidiaceae</taxon>
        <taxon>Rhizoctonia</taxon>
    </lineage>
</organism>
<proteinExistence type="predicted"/>
<dbReference type="InterPro" id="IPR011990">
    <property type="entry name" value="TPR-like_helical_dom_sf"/>
</dbReference>
<evidence type="ECO:0000313" key="2">
    <source>
        <dbReference type="EMBL" id="EUC61253.1"/>
    </source>
</evidence>
<dbReference type="EMBL" id="JATN01000319">
    <property type="protein sequence ID" value="EUC61253.1"/>
    <property type="molecule type" value="Genomic_DNA"/>
</dbReference>
<dbReference type="AlphaFoldDB" id="X8JEC9"/>